<feature type="compositionally biased region" description="Acidic residues" evidence="1">
    <location>
        <begin position="767"/>
        <end position="779"/>
    </location>
</feature>
<feature type="compositionally biased region" description="Polar residues" evidence="1">
    <location>
        <begin position="369"/>
        <end position="379"/>
    </location>
</feature>
<reference evidence="2 3" key="1">
    <citation type="journal article" date="2019" name="Nat. Ecol. Evol.">
        <title>Megaphylogeny resolves global patterns of mushroom evolution.</title>
        <authorList>
            <person name="Varga T."/>
            <person name="Krizsan K."/>
            <person name="Foldi C."/>
            <person name="Dima B."/>
            <person name="Sanchez-Garcia M."/>
            <person name="Sanchez-Ramirez S."/>
            <person name="Szollosi G.J."/>
            <person name="Szarkandi J.G."/>
            <person name="Papp V."/>
            <person name="Albert L."/>
            <person name="Andreopoulos W."/>
            <person name="Angelini C."/>
            <person name="Antonin V."/>
            <person name="Barry K.W."/>
            <person name="Bougher N.L."/>
            <person name="Buchanan P."/>
            <person name="Buyck B."/>
            <person name="Bense V."/>
            <person name="Catcheside P."/>
            <person name="Chovatia M."/>
            <person name="Cooper J."/>
            <person name="Damon W."/>
            <person name="Desjardin D."/>
            <person name="Finy P."/>
            <person name="Geml J."/>
            <person name="Haridas S."/>
            <person name="Hughes K."/>
            <person name="Justo A."/>
            <person name="Karasinski D."/>
            <person name="Kautmanova I."/>
            <person name="Kiss B."/>
            <person name="Kocsube S."/>
            <person name="Kotiranta H."/>
            <person name="LaButti K.M."/>
            <person name="Lechner B.E."/>
            <person name="Liimatainen K."/>
            <person name="Lipzen A."/>
            <person name="Lukacs Z."/>
            <person name="Mihaltcheva S."/>
            <person name="Morgado L.N."/>
            <person name="Niskanen T."/>
            <person name="Noordeloos M.E."/>
            <person name="Ohm R.A."/>
            <person name="Ortiz-Santana B."/>
            <person name="Ovrebo C."/>
            <person name="Racz N."/>
            <person name="Riley R."/>
            <person name="Savchenko A."/>
            <person name="Shiryaev A."/>
            <person name="Soop K."/>
            <person name="Spirin V."/>
            <person name="Szebenyi C."/>
            <person name="Tomsovsky M."/>
            <person name="Tulloss R.E."/>
            <person name="Uehling J."/>
            <person name="Grigoriev I.V."/>
            <person name="Vagvolgyi C."/>
            <person name="Papp T."/>
            <person name="Martin F.M."/>
            <person name="Miettinen O."/>
            <person name="Hibbett D.S."/>
            <person name="Nagy L.G."/>
        </authorList>
    </citation>
    <scope>NUCLEOTIDE SEQUENCE [LARGE SCALE GENOMIC DNA]</scope>
    <source>
        <strain evidence="2 3">CBS 962.96</strain>
    </source>
</reference>
<feature type="region of interest" description="Disordered" evidence="1">
    <location>
        <begin position="340"/>
        <end position="379"/>
    </location>
</feature>
<organism evidence="2 3">
    <name type="scientific">Dendrothele bispora (strain CBS 962.96)</name>
    <dbReference type="NCBI Taxonomy" id="1314807"/>
    <lineage>
        <taxon>Eukaryota</taxon>
        <taxon>Fungi</taxon>
        <taxon>Dikarya</taxon>
        <taxon>Basidiomycota</taxon>
        <taxon>Agaricomycotina</taxon>
        <taxon>Agaricomycetes</taxon>
        <taxon>Agaricomycetidae</taxon>
        <taxon>Agaricales</taxon>
        <taxon>Agaricales incertae sedis</taxon>
        <taxon>Dendrothele</taxon>
    </lineage>
</organism>
<feature type="compositionally biased region" description="Polar residues" evidence="1">
    <location>
        <begin position="267"/>
        <end position="292"/>
    </location>
</feature>
<dbReference type="AlphaFoldDB" id="A0A4S8MXS1"/>
<keyword evidence="3" id="KW-1185">Reference proteome</keyword>
<feature type="region of interest" description="Disordered" evidence="1">
    <location>
        <begin position="264"/>
        <end position="297"/>
    </location>
</feature>
<dbReference type="Proteomes" id="UP000297245">
    <property type="component" value="Unassembled WGS sequence"/>
</dbReference>
<feature type="region of interest" description="Disordered" evidence="1">
    <location>
        <begin position="537"/>
        <end position="601"/>
    </location>
</feature>
<gene>
    <name evidence="2" type="ORF">K435DRAFT_958810</name>
</gene>
<dbReference type="EMBL" id="ML179035">
    <property type="protein sequence ID" value="THV08203.1"/>
    <property type="molecule type" value="Genomic_DNA"/>
</dbReference>
<name>A0A4S8MXS1_DENBC</name>
<feature type="compositionally biased region" description="Polar residues" evidence="1">
    <location>
        <begin position="576"/>
        <end position="590"/>
    </location>
</feature>
<feature type="compositionally biased region" description="Polar residues" evidence="1">
    <location>
        <begin position="466"/>
        <end position="476"/>
    </location>
</feature>
<feature type="region of interest" description="Disordered" evidence="1">
    <location>
        <begin position="416"/>
        <end position="483"/>
    </location>
</feature>
<sequence>MGRDGGSQNTPYACKCLNVKLQSTLLVDSQPNVPSAPEYTPVYVEQDEDIEIVYPHLTLRTRKRGPFIPDPTLCARYTSLTCLCCQVLVYRIHQIVSTDDEHNLKEGPIITKGWAETEVLRSSSGWVEVSQDVLTSEAIRRQESSPHFSQLFKIVLPTTPTSPPPTETSTEQSSSILNSIPKYQLPYIPPVFPEVKATRSLFSVLASVATHKSTCTRSSVEDVIDGVVREKIAEIERAEAQLKRDVQLLLNKYNEGIKKAEQEQIALDSQSAQPPASTSNLIQTPASPSSPKFSGVPASVIHDFTPVRPSQPSHSISLSAVTQNAPRVSALSASLATSGFHHPRARSEGQDSPTTGSSTGPSRTPDTLRSASSVTLASPVASSDVRNVFHFRRTANDDINTAASYRYFLLEEEMQKRQAGKRPGEQPAEAGTLSQAGPSTPRKKPDEIKGKKKEDENKKDLMVNGGQATSEASPSPKSKGKRKVTFDIQVNPENIEKNDNIMANLDTGEMMFDLEEIDGETSNTGAVLPLVEQPVVSARHARPRKPSAGGLPQSFPGLRPESLPGPSHLPLRPEIQSASRLSTSETSGQLDSLEDDIPISSTIVPSDDLAHVEDLSANEPIADMERDRDENILNMLAASVPSHRAAWKDDNQLYEKFVRRNRLLNDDEDNFDDFIDDEEAVDDEKDDELTHTGVFGSVPIQIVRRSSKPQPPALSLASYQPETVLSSQSVPAQPARLERRPSSTIRRAAYAERDLDRGIDPGALDFVAEEENENEQDEESSARTSREKAQRILEARSQVPADGMLHSMI</sequence>
<dbReference type="OrthoDB" id="2563191at2759"/>
<proteinExistence type="predicted"/>
<feature type="compositionally biased region" description="Basic and acidic residues" evidence="1">
    <location>
        <begin position="780"/>
        <end position="794"/>
    </location>
</feature>
<feature type="region of interest" description="Disordered" evidence="1">
    <location>
        <begin position="706"/>
        <end position="809"/>
    </location>
</feature>
<feature type="compositionally biased region" description="Basic and acidic residues" evidence="1">
    <location>
        <begin position="749"/>
        <end position="759"/>
    </location>
</feature>
<feature type="compositionally biased region" description="Basic and acidic residues" evidence="1">
    <location>
        <begin position="443"/>
        <end position="461"/>
    </location>
</feature>
<feature type="compositionally biased region" description="Low complexity" evidence="1">
    <location>
        <begin position="351"/>
        <end position="367"/>
    </location>
</feature>
<accession>A0A4S8MXS1</accession>
<feature type="compositionally biased region" description="Polar residues" evidence="1">
    <location>
        <begin position="717"/>
        <end position="731"/>
    </location>
</feature>
<evidence type="ECO:0000256" key="1">
    <source>
        <dbReference type="SAM" id="MobiDB-lite"/>
    </source>
</evidence>
<protein>
    <submittedName>
        <fullName evidence="2">Uncharacterized protein</fullName>
    </submittedName>
</protein>
<evidence type="ECO:0000313" key="2">
    <source>
        <dbReference type="EMBL" id="THV08203.1"/>
    </source>
</evidence>
<evidence type="ECO:0000313" key="3">
    <source>
        <dbReference type="Proteomes" id="UP000297245"/>
    </source>
</evidence>